<dbReference type="EMBL" id="JBHTLN010000001">
    <property type="protein sequence ID" value="MFD1121053.1"/>
    <property type="molecule type" value="Genomic_DNA"/>
</dbReference>
<evidence type="ECO:0000256" key="1">
    <source>
        <dbReference type="SAM" id="Phobius"/>
    </source>
</evidence>
<evidence type="ECO:0000313" key="4">
    <source>
        <dbReference type="Proteomes" id="UP001597206"/>
    </source>
</evidence>
<feature type="transmembrane region" description="Helical" evidence="1">
    <location>
        <begin position="188"/>
        <end position="207"/>
    </location>
</feature>
<gene>
    <name evidence="3" type="ORF">ACFQ2T_00930</name>
</gene>
<keyword evidence="1" id="KW-0472">Membrane</keyword>
<evidence type="ECO:0000256" key="2">
    <source>
        <dbReference type="SAM" id="SignalP"/>
    </source>
</evidence>
<evidence type="ECO:0000313" key="3">
    <source>
        <dbReference type="EMBL" id="MFD1121053.1"/>
    </source>
</evidence>
<accession>A0ABW3P7X0</accession>
<keyword evidence="2" id="KW-0732">Signal</keyword>
<dbReference type="Proteomes" id="UP001597206">
    <property type="component" value="Unassembled WGS sequence"/>
</dbReference>
<feature type="chain" id="PRO_5046518827" description="MxaA protein" evidence="2">
    <location>
        <begin position="26"/>
        <end position="337"/>
    </location>
</feature>
<comment type="caution">
    <text evidence="3">The sequence shown here is derived from an EMBL/GenBank/DDBJ whole genome shotgun (WGS) entry which is preliminary data.</text>
</comment>
<evidence type="ECO:0008006" key="5">
    <source>
        <dbReference type="Google" id="ProtNLM"/>
    </source>
</evidence>
<keyword evidence="4" id="KW-1185">Reference proteome</keyword>
<sequence length="337" mass="37747">MKAPKTLFTCLFLAMLVSATLPASADVTLPNVDNKFVRVKEINPTRDAGYVVGDKLERTIILTVKKPYELIRESLPIVGYEHRYRGQVSGVELTGISVEDETFSDRSVHTIHLVYQVFKSGRVVKPAILRGEIVKLRHNGKTELRQLRFPSFNFRTSPLSVYGEVNLKSEMSPLIPPFTLSTVKEEQVLKIAAGVLALSLLGLLYILGANTWLPRMGGAFAKAYRKVGKLPDNEEGLKQAIGVVHQAMQQVAGHSVFGNNVEQFIQEKPAYQPARPEIDRFFHLSRQVFFDAKTSLELGMPAKQWLRTFCRHMRDCERGLTPDLQADLSPNLQSGAK</sequence>
<proteinExistence type="predicted"/>
<keyword evidence="1" id="KW-1133">Transmembrane helix</keyword>
<organism evidence="3 4">
    <name type="scientific">Methylophilus flavus</name>
    <dbReference type="NCBI Taxonomy" id="640084"/>
    <lineage>
        <taxon>Bacteria</taxon>
        <taxon>Pseudomonadati</taxon>
        <taxon>Pseudomonadota</taxon>
        <taxon>Betaproteobacteria</taxon>
        <taxon>Nitrosomonadales</taxon>
        <taxon>Methylophilaceae</taxon>
        <taxon>Methylophilus</taxon>
    </lineage>
</organism>
<name>A0ABW3P7X0_9PROT</name>
<feature type="signal peptide" evidence="2">
    <location>
        <begin position="1"/>
        <end position="25"/>
    </location>
</feature>
<keyword evidence="1" id="KW-0812">Transmembrane</keyword>
<dbReference type="RefSeq" id="WP_379029241.1">
    <property type="nucleotide sequence ID" value="NZ_JBHTLN010000001.1"/>
</dbReference>
<reference evidence="4" key="1">
    <citation type="journal article" date="2019" name="Int. J. Syst. Evol. Microbiol.">
        <title>The Global Catalogue of Microorganisms (GCM) 10K type strain sequencing project: providing services to taxonomists for standard genome sequencing and annotation.</title>
        <authorList>
            <consortium name="The Broad Institute Genomics Platform"/>
            <consortium name="The Broad Institute Genome Sequencing Center for Infectious Disease"/>
            <person name="Wu L."/>
            <person name="Ma J."/>
        </authorList>
    </citation>
    <scope>NUCLEOTIDE SEQUENCE [LARGE SCALE GENOMIC DNA]</scope>
    <source>
        <strain evidence="4">CCUG 58411</strain>
    </source>
</reference>
<protein>
    <recommendedName>
        <fullName evidence="5">MxaA protein</fullName>
    </recommendedName>
</protein>